<protein>
    <submittedName>
        <fullName evidence="1">Uncharacterized protein</fullName>
    </submittedName>
</protein>
<organism evidence="1 2">
    <name type="scientific">Candidatus Methanogaster sp</name>
    <dbReference type="NCBI Taxonomy" id="3386292"/>
    <lineage>
        <taxon>Archaea</taxon>
        <taxon>Methanobacteriati</taxon>
        <taxon>Methanobacteriota</taxon>
        <taxon>Stenosarchaea group</taxon>
        <taxon>Methanomicrobia</taxon>
        <taxon>Methanosarcinales</taxon>
        <taxon>ANME-2 cluster</taxon>
        <taxon>Candidatus Methanogasteraceae</taxon>
        <taxon>Candidatus Methanogaster</taxon>
    </lineage>
</organism>
<gene>
    <name evidence="1" type="ORF">C4B59_16085</name>
</gene>
<accession>A0AC61KYK6</accession>
<reference evidence="1" key="1">
    <citation type="submission" date="2018-01" db="EMBL/GenBank/DDBJ databases">
        <authorList>
            <person name="Krukenberg V."/>
        </authorList>
    </citation>
    <scope>NUCLEOTIDE SEQUENCE</scope>
    <source>
        <strain evidence="1">E20ANME2</strain>
    </source>
</reference>
<dbReference type="Proteomes" id="UP000248329">
    <property type="component" value="Unassembled WGS sequence"/>
</dbReference>
<comment type="caution">
    <text evidence="1">The sequence shown here is derived from an EMBL/GenBank/DDBJ whole genome shotgun (WGS) entry which is preliminary data.</text>
</comment>
<dbReference type="EMBL" id="PQXF01000077">
    <property type="protein sequence ID" value="PXF56938.1"/>
    <property type="molecule type" value="Genomic_DNA"/>
</dbReference>
<sequence>MRGITITEDSGAFSVLRVLDPSAEVLFKYEVDPNRTVMLPPAVVEFVDLTQYAAISVSAIPIPIVNGTVPIGAAADKIKSESERTPASASVVDMSTGGSGMAAVPRRPLCARSQWFTDIIAILVCLSAVLISRRMRRDLSLETRTCMVSCRVS</sequence>
<evidence type="ECO:0000313" key="2">
    <source>
        <dbReference type="Proteomes" id="UP000248329"/>
    </source>
</evidence>
<proteinExistence type="predicted"/>
<evidence type="ECO:0000313" key="1">
    <source>
        <dbReference type="EMBL" id="PXF56938.1"/>
    </source>
</evidence>
<name>A0AC61KYK6_9EURY</name>